<dbReference type="STRING" id="456900.A0A195C1Y8"/>
<protein>
    <recommendedName>
        <fullName evidence="5">Nucleolar protein 8</fullName>
    </recommendedName>
</protein>
<evidence type="ECO:0000256" key="2">
    <source>
        <dbReference type="SAM" id="Coils"/>
    </source>
</evidence>
<organism evidence="3 4">
    <name type="scientific">Cyphomyrmex costatus</name>
    <dbReference type="NCBI Taxonomy" id="456900"/>
    <lineage>
        <taxon>Eukaryota</taxon>
        <taxon>Metazoa</taxon>
        <taxon>Ecdysozoa</taxon>
        <taxon>Arthropoda</taxon>
        <taxon>Hexapoda</taxon>
        <taxon>Insecta</taxon>
        <taxon>Pterygota</taxon>
        <taxon>Neoptera</taxon>
        <taxon>Endopterygota</taxon>
        <taxon>Hymenoptera</taxon>
        <taxon>Apocrita</taxon>
        <taxon>Aculeata</taxon>
        <taxon>Formicoidea</taxon>
        <taxon>Formicidae</taxon>
        <taxon>Myrmicinae</taxon>
        <taxon>Cyphomyrmex</taxon>
    </lineage>
</organism>
<dbReference type="Proteomes" id="UP000078542">
    <property type="component" value="Unassembled WGS sequence"/>
</dbReference>
<dbReference type="AlphaFoldDB" id="A0A195C1Y8"/>
<gene>
    <name evidence="3" type="ORF">ALC62_14484</name>
</gene>
<keyword evidence="2" id="KW-0175">Coiled coil</keyword>
<dbReference type="PANTHER" id="PTHR48029:SF1">
    <property type="entry name" value="NUCLEOLAR PROTEIN 8"/>
    <property type="match status" value="1"/>
</dbReference>
<evidence type="ECO:0000313" key="4">
    <source>
        <dbReference type="Proteomes" id="UP000078542"/>
    </source>
</evidence>
<proteinExistence type="predicted"/>
<dbReference type="GO" id="GO:0003723">
    <property type="term" value="F:RNA binding"/>
    <property type="evidence" value="ECO:0007669"/>
    <property type="project" value="UniProtKB-KW"/>
</dbReference>
<accession>A0A195C1Y8</accession>
<keyword evidence="1" id="KW-0694">RNA-binding</keyword>
<dbReference type="EMBL" id="KQ978344">
    <property type="protein sequence ID" value="KYM94889.1"/>
    <property type="molecule type" value="Genomic_DNA"/>
</dbReference>
<evidence type="ECO:0008006" key="5">
    <source>
        <dbReference type="Google" id="ProtNLM"/>
    </source>
</evidence>
<keyword evidence="4" id="KW-1185">Reference proteome</keyword>
<name>A0A195C1Y8_9HYME</name>
<sequence length="375" mass="43865">MSVITESEKKRLQSLKEKKQAFKAKEQLIQQALRNLDNTTHNKKIIFDDDNEQQGIKPKKKIKKDLFDSDDDSNNEKNSLWNEDAFKVKKSKKTLGNDARFILDDRFVQEDNQTEENKVVTDINEYDLLKEKEKQLDILESILGTPLTIKNLETKPTKKELMVRYDPTENGHCEYEMKPVQPETKEKNIKNKKRDKSVLEIKDSALPKPEVSKDIYYSVSDTLTESLKQKGGFSLLKLHEKNRDDTENSKDNDTSTIENIKAQHFKLNFNANNAFKCDSSDDENISEAPDISNQIDETKDDIQQNILFGYKDTLFFYSNDVRFNEAVKFFSTEATSNDTFNNLRRELKTIVRMKIRNNERRHQPYGKKRKIKKSQ</sequence>
<dbReference type="PANTHER" id="PTHR48029">
    <property type="entry name" value="NUCLEOLAR PROTEIN 8"/>
    <property type="match status" value="1"/>
</dbReference>
<reference evidence="3 4" key="1">
    <citation type="submission" date="2016-03" db="EMBL/GenBank/DDBJ databases">
        <title>Cyphomyrmex costatus WGS genome.</title>
        <authorList>
            <person name="Nygaard S."/>
            <person name="Hu H."/>
            <person name="Boomsma J."/>
            <person name="Zhang G."/>
        </authorList>
    </citation>
    <scope>NUCLEOTIDE SEQUENCE [LARGE SCALE GENOMIC DNA]</scope>
    <source>
        <strain evidence="3">MS0001</strain>
        <tissue evidence="3">Whole body</tissue>
    </source>
</reference>
<evidence type="ECO:0000256" key="1">
    <source>
        <dbReference type="ARBA" id="ARBA00022884"/>
    </source>
</evidence>
<evidence type="ECO:0000313" key="3">
    <source>
        <dbReference type="EMBL" id="KYM94889.1"/>
    </source>
</evidence>
<feature type="coiled-coil region" evidence="2">
    <location>
        <begin position="5"/>
        <end position="35"/>
    </location>
</feature>